<dbReference type="Proteomes" id="UP000533641">
    <property type="component" value="Unassembled WGS sequence"/>
</dbReference>
<organism evidence="2 3">
    <name type="scientific">Rhizobium mongolense</name>
    <dbReference type="NCBI Taxonomy" id="57676"/>
    <lineage>
        <taxon>Bacteria</taxon>
        <taxon>Pseudomonadati</taxon>
        <taxon>Pseudomonadota</taxon>
        <taxon>Alphaproteobacteria</taxon>
        <taxon>Hyphomicrobiales</taxon>
        <taxon>Rhizobiaceae</taxon>
        <taxon>Rhizobium/Agrobacterium group</taxon>
        <taxon>Rhizobium</taxon>
    </lineage>
</organism>
<evidence type="ECO:0000259" key="1">
    <source>
        <dbReference type="Pfam" id="PF00535"/>
    </source>
</evidence>
<dbReference type="AlphaFoldDB" id="A0A7W6RQY7"/>
<dbReference type="SUPFAM" id="SSF53756">
    <property type="entry name" value="UDP-Glycosyltransferase/glycogen phosphorylase"/>
    <property type="match status" value="1"/>
</dbReference>
<dbReference type="EMBL" id="JACIGM010000011">
    <property type="protein sequence ID" value="MBB4277016.1"/>
    <property type="molecule type" value="Genomic_DNA"/>
</dbReference>
<dbReference type="Gene3D" id="3.40.50.12580">
    <property type="match status" value="1"/>
</dbReference>
<name>A0A7W6RQY7_9HYPH</name>
<dbReference type="GO" id="GO:0016020">
    <property type="term" value="C:membrane"/>
    <property type="evidence" value="ECO:0007669"/>
    <property type="project" value="InterPro"/>
</dbReference>
<protein>
    <submittedName>
        <fullName evidence="2">Glycosyltransferase involved in cell wall biosynthesis/CDP-glycerol glycerophosphotransferase (TagB/SpsB family)</fullName>
    </submittedName>
</protein>
<evidence type="ECO:0000313" key="2">
    <source>
        <dbReference type="EMBL" id="MBB4277016.1"/>
    </source>
</evidence>
<dbReference type="CDD" id="cd00761">
    <property type="entry name" value="Glyco_tranf_GTA_type"/>
    <property type="match status" value="1"/>
</dbReference>
<dbReference type="Gene3D" id="3.90.550.10">
    <property type="entry name" value="Spore Coat Polysaccharide Biosynthesis Protein SpsA, Chain A"/>
    <property type="match status" value="1"/>
</dbReference>
<sequence length="855" mass="98725">MRNNIIWALDRVFITPLEAAIMATGRRPFWLRSNPIENRISLVVPCYNVAKYIDQFMASITSQTTGLEGVEVLLIDDGSTDSTPDIAKKWASRHPQHIKYHRQENQGLCGARNTGLSLATGDWISFPDPDDFVNHRYLQFVDRAITEGSSKDASLICCNFIRYYEKSGNKRNDHGLKFRFGNGRKWLRAAELGDFMQLAINSAFLRRTDVIRLGLTFDKKIVPGFEDANVVNRYLINLPETRVAFLPEAKYYYRKRADESSLQDTARTKKEFYLNQPKYGWLSLLADAKETRTEIPKFIQRTVLYDTIGHFRSHLKRPQALGILTAEEKEQYKQTMADAMAYLSPELVENTELPGLYEDLRVGILNLYFGEKRAYTNAYITRYDDQKNMMRISMYTASDAVNPVIRNDGFEVHKSHLKIIRNTFVGDTFFYEIAFWVPVVPGQYTIELEEGAAQFRLVGKSFNTGITTKEILAKFGKKPTHQGIKARLAARFNDAWLLMDRIDKADDNAEHFYRHLMNKNDGVRYYFVLNRDSPDWERLKREGFNLIAFKSRRHLAALQRAKYLISSHADAYIRKPFSIAQLRDAKYKFLFIQHGVTKDNQSEWFNHIMPALLATATPTEHESIVNPHSDYHLSDKEVFLTGFPRHDALLQLNQERKTIFVMPTWRENLGGKVILPGVRALKPGFEVSEYVTRWSALINSDRLHDLAMNHQLRIVFCPHPNLAKHLDAFKRPPYVETVFVDRIQSLQPLFAEMAVMVTDFSSVAFDAGILNKPVVYYQFDRDAFFSGHIYRTGYFDYHEHGFGPVALEEPDVIDAIEKAISGSEAPQYAERRRETFPFRDGRSSERLYQAVLSLD</sequence>
<dbReference type="PANTHER" id="PTHR22916">
    <property type="entry name" value="GLYCOSYLTRANSFERASE"/>
    <property type="match status" value="1"/>
</dbReference>
<dbReference type="SUPFAM" id="SSF53448">
    <property type="entry name" value="Nucleotide-diphospho-sugar transferases"/>
    <property type="match status" value="1"/>
</dbReference>
<keyword evidence="2" id="KW-0808">Transferase</keyword>
<dbReference type="InterPro" id="IPR001173">
    <property type="entry name" value="Glyco_trans_2-like"/>
</dbReference>
<dbReference type="InterPro" id="IPR007554">
    <property type="entry name" value="Glycerophosphate_synth"/>
</dbReference>
<dbReference type="Pfam" id="PF04464">
    <property type="entry name" value="Glyphos_transf"/>
    <property type="match status" value="1"/>
</dbReference>
<comment type="caution">
    <text evidence="2">The sequence shown here is derived from an EMBL/GenBank/DDBJ whole genome shotgun (WGS) entry which is preliminary data.</text>
</comment>
<accession>A0A7W6RQY7</accession>
<dbReference type="RefSeq" id="WP_183927652.1">
    <property type="nucleotide sequence ID" value="NZ_JACIGM010000011.1"/>
</dbReference>
<dbReference type="InterPro" id="IPR043148">
    <property type="entry name" value="TagF_C"/>
</dbReference>
<dbReference type="GO" id="GO:0016758">
    <property type="term" value="F:hexosyltransferase activity"/>
    <property type="evidence" value="ECO:0007669"/>
    <property type="project" value="UniProtKB-ARBA"/>
</dbReference>
<gene>
    <name evidence="2" type="ORF">GGE12_004814</name>
</gene>
<reference evidence="2 3" key="1">
    <citation type="submission" date="2020-08" db="EMBL/GenBank/DDBJ databases">
        <title>Genomic Encyclopedia of Type Strains, Phase IV (KMG-V): Genome sequencing to study the core and pangenomes of soil and plant-associated prokaryotes.</title>
        <authorList>
            <person name="Whitman W."/>
        </authorList>
    </citation>
    <scope>NUCLEOTIDE SEQUENCE [LARGE SCALE GENOMIC DNA]</scope>
    <source>
        <strain evidence="2 3">SEMIA 402</strain>
    </source>
</reference>
<feature type="domain" description="Glycosyltransferase 2-like" evidence="1">
    <location>
        <begin position="41"/>
        <end position="179"/>
    </location>
</feature>
<dbReference type="GO" id="GO:0047355">
    <property type="term" value="F:CDP-glycerol glycerophosphotransferase activity"/>
    <property type="evidence" value="ECO:0007669"/>
    <property type="project" value="InterPro"/>
</dbReference>
<proteinExistence type="predicted"/>
<evidence type="ECO:0000313" key="3">
    <source>
        <dbReference type="Proteomes" id="UP000533641"/>
    </source>
</evidence>
<dbReference type="InterPro" id="IPR029044">
    <property type="entry name" value="Nucleotide-diphossugar_trans"/>
</dbReference>
<dbReference type="Pfam" id="PF00535">
    <property type="entry name" value="Glycos_transf_2"/>
    <property type="match status" value="1"/>
</dbReference>